<sequence>MNSRELHPKSRNKAPPFRYLICIFTHGSHSRGQTQTAAIHHLQMNNHQDDQVPDSACTSGPIQWEEHPSGLIGTPLPSDSVSTPRGQERRTWLSEVRSG</sequence>
<dbReference type="Proteomes" id="UP001311232">
    <property type="component" value="Unassembled WGS sequence"/>
</dbReference>
<reference evidence="2 3" key="1">
    <citation type="submission" date="2021-06" db="EMBL/GenBank/DDBJ databases">
        <authorList>
            <person name="Palmer J.M."/>
        </authorList>
    </citation>
    <scope>NUCLEOTIDE SEQUENCE [LARGE SCALE GENOMIC DNA]</scope>
    <source>
        <strain evidence="2 3">MEX-2019</strain>
        <tissue evidence="2">Muscle</tissue>
    </source>
</reference>
<evidence type="ECO:0000256" key="1">
    <source>
        <dbReference type="SAM" id="MobiDB-lite"/>
    </source>
</evidence>
<name>A0AAV9SMN0_9TELE</name>
<proteinExistence type="predicted"/>
<gene>
    <name evidence="2" type="ORF">CRENBAI_025980</name>
</gene>
<protein>
    <submittedName>
        <fullName evidence="2">Uncharacterized protein</fullName>
    </submittedName>
</protein>
<organism evidence="2 3">
    <name type="scientific">Crenichthys baileyi</name>
    <name type="common">White River springfish</name>
    <dbReference type="NCBI Taxonomy" id="28760"/>
    <lineage>
        <taxon>Eukaryota</taxon>
        <taxon>Metazoa</taxon>
        <taxon>Chordata</taxon>
        <taxon>Craniata</taxon>
        <taxon>Vertebrata</taxon>
        <taxon>Euteleostomi</taxon>
        <taxon>Actinopterygii</taxon>
        <taxon>Neopterygii</taxon>
        <taxon>Teleostei</taxon>
        <taxon>Neoteleostei</taxon>
        <taxon>Acanthomorphata</taxon>
        <taxon>Ovalentaria</taxon>
        <taxon>Atherinomorphae</taxon>
        <taxon>Cyprinodontiformes</taxon>
        <taxon>Goodeidae</taxon>
        <taxon>Crenichthys</taxon>
    </lineage>
</organism>
<dbReference type="AlphaFoldDB" id="A0AAV9SMN0"/>
<evidence type="ECO:0000313" key="2">
    <source>
        <dbReference type="EMBL" id="KAK5622696.1"/>
    </source>
</evidence>
<feature type="region of interest" description="Disordered" evidence="1">
    <location>
        <begin position="48"/>
        <end position="99"/>
    </location>
</feature>
<comment type="caution">
    <text evidence="2">The sequence shown here is derived from an EMBL/GenBank/DDBJ whole genome shotgun (WGS) entry which is preliminary data.</text>
</comment>
<keyword evidence="3" id="KW-1185">Reference proteome</keyword>
<accession>A0AAV9SMN0</accession>
<feature type="compositionally biased region" description="Basic and acidic residues" evidence="1">
    <location>
        <begin position="86"/>
        <end position="99"/>
    </location>
</feature>
<dbReference type="EMBL" id="JAHHUM010000085">
    <property type="protein sequence ID" value="KAK5622696.1"/>
    <property type="molecule type" value="Genomic_DNA"/>
</dbReference>
<evidence type="ECO:0000313" key="3">
    <source>
        <dbReference type="Proteomes" id="UP001311232"/>
    </source>
</evidence>